<dbReference type="RefSeq" id="WP_109570900.1">
    <property type="nucleotide sequence ID" value="NZ_CP025958.1"/>
</dbReference>
<sequence length="64" mass="7280">MMSAKTLTVQQRKSIFHALVEVQDSKTLTIAESKKQVASQYHITKEQLELIEREGVAKDWPPLA</sequence>
<reference evidence="1 2" key="1">
    <citation type="submission" date="2018-01" db="EMBL/GenBank/DDBJ databases">
        <title>G. obscuriglobus.</title>
        <authorList>
            <person name="Franke J."/>
            <person name="Blomberg W."/>
            <person name="Selmecki A."/>
        </authorList>
    </citation>
    <scope>NUCLEOTIDE SEQUENCE [LARGE SCALE GENOMIC DNA]</scope>
    <source>
        <strain evidence="1 2">DSM 5831</strain>
    </source>
</reference>
<organism evidence="1 2">
    <name type="scientific">Gemmata obscuriglobus</name>
    <dbReference type="NCBI Taxonomy" id="114"/>
    <lineage>
        <taxon>Bacteria</taxon>
        <taxon>Pseudomonadati</taxon>
        <taxon>Planctomycetota</taxon>
        <taxon>Planctomycetia</taxon>
        <taxon>Gemmatales</taxon>
        <taxon>Gemmataceae</taxon>
        <taxon>Gemmata</taxon>
    </lineage>
</organism>
<gene>
    <name evidence="1" type="ORF">C1280_09355</name>
</gene>
<accession>A0A2Z3H839</accession>
<evidence type="ECO:0000313" key="2">
    <source>
        <dbReference type="Proteomes" id="UP000245802"/>
    </source>
</evidence>
<protein>
    <submittedName>
        <fullName evidence="1">Uncharacterized protein</fullName>
    </submittedName>
</protein>
<dbReference type="OrthoDB" id="288474at2"/>
<name>A0A2Z3H839_9BACT</name>
<dbReference type="AlphaFoldDB" id="A0A2Z3H839"/>
<proteinExistence type="predicted"/>
<evidence type="ECO:0000313" key="1">
    <source>
        <dbReference type="EMBL" id="AWM37210.1"/>
    </source>
</evidence>
<dbReference type="EMBL" id="CP025958">
    <property type="protein sequence ID" value="AWM37210.1"/>
    <property type="molecule type" value="Genomic_DNA"/>
</dbReference>
<dbReference type="Proteomes" id="UP000245802">
    <property type="component" value="Chromosome"/>
</dbReference>
<dbReference type="KEGG" id="gog:C1280_09355"/>
<keyword evidence="2" id="KW-1185">Reference proteome</keyword>